<protein>
    <recommendedName>
        <fullName evidence="3">Fur family transcriptional regulator</fullName>
    </recommendedName>
</protein>
<dbReference type="EMBL" id="LQPE01000015">
    <property type="protein sequence ID" value="ORW10591.1"/>
    <property type="molecule type" value="Genomic_DNA"/>
</dbReference>
<sequence>MNAEQLRQRLIAALAAAGEPMTTSVLLTTLNTGNTPADRPIVVEEVYRGLRILADQGVVRRVTGQPGRSAHWALTRITR</sequence>
<gene>
    <name evidence="1" type="ORF">AWC14_20055</name>
</gene>
<proteinExistence type="predicted"/>
<evidence type="ECO:0000313" key="1">
    <source>
        <dbReference type="EMBL" id="ORW10591.1"/>
    </source>
</evidence>
<dbReference type="OrthoDB" id="4735999at2"/>
<dbReference type="Gene3D" id="1.10.10.10">
    <property type="entry name" value="Winged helix-like DNA-binding domain superfamily/Winged helix DNA-binding domain"/>
    <property type="match status" value="1"/>
</dbReference>
<dbReference type="InterPro" id="IPR036388">
    <property type="entry name" value="WH-like_DNA-bd_sf"/>
</dbReference>
<organism evidence="1 2">
    <name type="scientific">Mycobacterium kyorinense</name>
    <dbReference type="NCBI Taxonomy" id="487514"/>
    <lineage>
        <taxon>Bacteria</taxon>
        <taxon>Bacillati</taxon>
        <taxon>Actinomycetota</taxon>
        <taxon>Actinomycetes</taxon>
        <taxon>Mycobacteriales</taxon>
        <taxon>Mycobacteriaceae</taxon>
        <taxon>Mycobacterium</taxon>
    </lineage>
</organism>
<dbReference type="Proteomes" id="UP000193487">
    <property type="component" value="Unassembled WGS sequence"/>
</dbReference>
<evidence type="ECO:0008006" key="3">
    <source>
        <dbReference type="Google" id="ProtNLM"/>
    </source>
</evidence>
<comment type="caution">
    <text evidence="1">The sequence shown here is derived from an EMBL/GenBank/DDBJ whole genome shotgun (WGS) entry which is preliminary data.</text>
</comment>
<dbReference type="RefSeq" id="WP_085240962.1">
    <property type="nucleotide sequence ID" value="NZ_LQPE01000015.1"/>
</dbReference>
<name>A0A1X1YHU9_9MYCO</name>
<keyword evidence="2" id="KW-1185">Reference proteome</keyword>
<dbReference type="AlphaFoldDB" id="A0A1X1YHU9"/>
<evidence type="ECO:0000313" key="2">
    <source>
        <dbReference type="Proteomes" id="UP000193487"/>
    </source>
</evidence>
<reference evidence="1 2" key="1">
    <citation type="submission" date="2016-01" db="EMBL/GenBank/DDBJ databases">
        <title>The new phylogeny of the genus Mycobacterium.</title>
        <authorList>
            <person name="Tarcisio F."/>
            <person name="Conor M."/>
            <person name="Antonella G."/>
            <person name="Elisabetta G."/>
            <person name="Giulia F.S."/>
            <person name="Sara T."/>
            <person name="Anna F."/>
            <person name="Clotilde B."/>
            <person name="Roberto B."/>
            <person name="Veronica D.S."/>
            <person name="Fabio R."/>
            <person name="Monica P."/>
            <person name="Olivier J."/>
            <person name="Enrico T."/>
            <person name="Nicola S."/>
        </authorList>
    </citation>
    <scope>NUCLEOTIDE SEQUENCE [LARGE SCALE GENOMIC DNA]</scope>
    <source>
        <strain evidence="1 2">DSM 45166</strain>
    </source>
</reference>
<accession>A0A1X1YHU9</accession>